<evidence type="ECO:0000259" key="1">
    <source>
        <dbReference type="Pfam" id="PF00814"/>
    </source>
</evidence>
<proteinExistence type="predicted"/>
<dbReference type="GO" id="GO:0002949">
    <property type="term" value="P:tRNA threonylcarbamoyladenosine modification"/>
    <property type="evidence" value="ECO:0007669"/>
    <property type="project" value="InterPro"/>
</dbReference>
<dbReference type="Pfam" id="PF00814">
    <property type="entry name" value="TsaD"/>
    <property type="match status" value="1"/>
</dbReference>
<dbReference type="InterPro" id="IPR022496">
    <property type="entry name" value="T6A_TsaB"/>
</dbReference>
<dbReference type="Gene3D" id="3.30.420.40">
    <property type="match status" value="2"/>
</dbReference>
<dbReference type="Proteomes" id="UP000179243">
    <property type="component" value="Unassembled WGS sequence"/>
</dbReference>
<sequence>MRNGRDHILVLDSSTASPFVCLVREGRMVCSAGAAVERSFSQQGMDLILRILQETDLGPTDLSAVACVTGPGSFTGVRIGLAMIKGLLFRTQVPGIALSSLRLFAQLCLGKGSMVCPIIDARMGDVYAAAYDRDGNEVLGARAEPPADFAARLSGQALFCGPNPAAFSSVFQACSGIVPAYATPGSEAYQQAAADVAWKDFEKHIFVPISEMEPVYLRKSYAEMRA</sequence>
<dbReference type="AlphaFoldDB" id="A0A1F7FD63"/>
<dbReference type="InterPro" id="IPR043129">
    <property type="entry name" value="ATPase_NBD"/>
</dbReference>
<organism evidence="2 3">
    <name type="scientific">Candidatus Raymondbacteria bacterium RIFOXYD12_FULL_49_13</name>
    <dbReference type="NCBI Taxonomy" id="1817890"/>
    <lineage>
        <taxon>Bacteria</taxon>
        <taxon>Raymondiibacteriota</taxon>
    </lineage>
</organism>
<feature type="domain" description="Gcp-like" evidence="1">
    <location>
        <begin position="36"/>
        <end position="144"/>
    </location>
</feature>
<accession>A0A1F7FD63</accession>
<name>A0A1F7FD63_UNCRA</name>
<evidence type="ECO:0000313" key="2">
    <source>
        <dbReference type="EMBL" id="OGK04386.1"/>
    </source>
</evidence>
<comment type="caution">
    <text evidence="2">The sequence shown here is derived from an EMBL/GenBank/DDBJ whole genome shotgun (WGS) entry which is preliminary data.</text>
</comment>
<evidence type="ECO:0000313" key="3">
    <source>
        <dbReference type="Proteomes" id="UP000179243"/>
    </source>
</evidence>
<dbReference type="GO" id="GO:0016740">
    <property type="term" value="F:transferase activity"/>
    <property type="evidence" value="ECO:0007669"/>
    <property type="project" value="UniProtKB-KW"/>
</dbReference>
<protein>
    <submittedName>
        <fullName evidence="2">tRNA (Adenosine(37)-N6)-threonylcarbamoyltransferase complex dimerization subunit type 1 TsaB</fullName>
    </submittedName>
</protein>
<gene>
    <name evidence="2" type="ORF">A2519_18430</name>
</gene>
<dbReference type="EMBL" id="MFYX01000073">
    <property type="protein sequence ID" value="OGK04386.1"/>
    <property type="molecule type" value="Genomic_DNA"/>
</dbReference>
<dbReference type="InterPro" id="IPR000905">
    <property type="entry name" value="Gcp-like_dom"/>
</dbReference>
<dbReference type="SUPFAM" id="SSF53067">
    <property type="entry name" value="Actin-like ATPase domain"/>
    <property type="match status" value="2"/>
</dbReference>
<reference evidence="2 3" key="1">
    <citation type="journal article" date="2016" name="Nat. Commun.">
        <title>Thousands of microbial genomes shed light on interconnected biogeochemical processes in an aquifer system.</title>
        <authorList>
            <person name="Anantharaman K."/>
            <person name="Brown C.T."/>
            <person name="Hug L.A."/>
            <person name="Sharon I."/>
            <person name="Castelle C.J."/>
            <person name="Probst A.J."/>
            <person name="Thomas B.C."/>
            <person name="Singh A."/>
            <person name="Wilkins M.J."/>
            <person name="Karaoz U."/>
            <person name="Brodie E.L."/>
            <person name="Williams K.H."/>
            <person name="Hubbard S.S."/>
            <person name="Banfield J.F."/>
        </authorList>
    </citation>
    <scope>NUCLEOTIDE SEQUENCE [LARGE SCALE GENOMIC DNA]</scope>
</reference>
<keyword evidence="2" id="KW-0808">Transferase</keyword>
<dbReference type="NCBIfam" id="TIGR03725">
    <property type="entry name" value="T6A_YeaZ"/>
    <property type="match status" value="1"/>
</dbReference>